<feature type="chain" id="PRO_5004920559" evidence="2">
    <location>
        <begin position="28"/>
        <end position="387"/>
    </location>
</feature>
<evidence type="ECO:0000313" key="4">
    <source>
        <dbReference type="Proteomes" id="UP000019494"/>
    </source>
</evidence>
<reference evidence="4" key="1">
    <citation type="submission" date="2013-08" db="EMBL/GenBank/DDBJ databases">
        <title>Intrasporangium oryzae NRRL B-24470.</title>
        <authorList>
            <person name="Liu H."/>
            <person name="Wang G."/>
        </authorList>
    </citation>
    <scope>NUCLEOTIDE SEQUENCE [LARGE SCALE GENOMIC DNA]</scope>
    <source>
        <strain evidence="4">Q5-1</strain>
    </source>
</reference>
<dbReference type="Gene3D" id="3.40.190.10">
    <property type="entry name" value="Periplasmic binding protein-like II"/>
    <property type="match status" value="2"/>
</dbReference>
<dbReference type="Proteomes" id="UP000019494">
    <property type="component" value="Unassembled WGS sequence"/>
</dbReference>
<evidence type="ECO:0000313" key="3">
    <source>
        <dbReference type="EMBL" id="EWT06332.1"/>
    </source>
</evidence>
<sequence>MKNVPRTYVALATIGVLALSACGSASAGNPGATAKAANAAAVATDILKMPTIDDSNGLVLDGELVADKALLEAARADKVVWYTGSGAESAKLTAARFEAETGVKVEMTRMPSGKLNERVLSEAGAGRLSAGVVTITDPTMADGMTDGKVFTTYTEMPFQKQLEGMKNVVWRDGAYYTSYYSAYAFAYNSKAVKPEDAPKKWADLLDEKWKNKLGIVNAGAGGTVQGLAAFQEDHLGKDYWAKLAALKPRIFDTTSVQLEAMARGEILAGTAGFNSTYGAEKSGAPVKLVVPDDGISGTFNMQGLTTTGSKSAAAKLFMNWTWSKAGQNFAAAQGFVAARTDIDQVPTGEYQLPKASDPSFIVYTPDEARTRGTDIVSRWNKTFNFSG</sequence>
<evidence type="ECO:0000256" key="1">
    <source>
        <dbReference type="ARBA" id="ARBA00022729"/>
    </source>
</evidence>
<accession>W9GMI9</accession>
<gene>
    <name evidence="3" type="ORF">N864_22145</name>
</gene>
<dbReference type="SUPFAM" id="SSF53850">
    <property type="entry name" value="Periplasmic binding protein-like II"/>
    <property type="match status" value="1"/>
</dbReference>
<comment type="caution">
    <text evidence="3">The sequence shown here is derived from an EMBL/GenBank/DDBJ whole genome shotgun (WGS) entry which is preliminary data.</text>
</comment>
<feature type="signal peptide" evidence="2">
    <location>
        <begin position="1"/>
        <end position="27"/>
    </location>
</feature>
<dbReference type="OrthoDB" id="366726at2"/>
<dbReference type="PANTHER" id="PTHR30006">
    <property type="entry name" value="THIAMINE-BINDING PERIPLASMIC PROTEIN-RELATED"/>
    <property type="match status" value="1"/>
</dbReference>
<dbReference type="RefSeq" id="WP_051518366.1">
    <property type="nucleotide sequence ID" value="NZ_AWQS01000053.1"/>
</dbReference>
<keyword evidence="4" id="KW-1185">Reference proteome</keyword>
<dbReference type="EMBL" id="AWQS01000053">
    <property type="protein sequence ID" value="EWT06332.1"/>
    <property type="molecule type" value="Genomic_DNA"/>
</dbReference>
<dbReference type="PROSITE" id="PS51257">
    <property type="entry name" value="PROKAR_LIPOPROTEIN"/>
    <property type="match status" value="1"/>
</dbReference>
<name>W9GMI9_9MICO</name>
<dbReference type="PANTHER" id="PTHR30006:SF2">
    <property type="entry name" value="ABC TRANSPORTER SUBSTRATE-BINDING PROTEIN"/>
    <property type="match status" value="1"/>
</dbReference>
<evidence type="ECO:0000256" key="2">
    <source>
        <dbReference type="SAM" id="SignalP"/>
    </source>
</evidence>
<dbReference type="PATRIC" id="fig|584657.3.peg.1739"/>
<keyword evidence="1 2" id="KW-0732">Signal</keyword>
<dbReference type="Pfam" id="PF13416">
    <property type="entry name" value="SBP_bac_8"/>
    <property type="match status" value="1"/>
</dbReference>
<protein>
    <submittedName>
        <fullName evidence="3">Iron ABC transporter substrate-binding protein</fullName>
    </submittedName>
</protein>
<organism evidence="3 4">
    <name type="scientific">Intrasporangium chromatireducens Q5-1</name>
    <dbReference type="NCBI Taxonomy" id="584657"/>
    <lineage>
        <taxon>Bacteria</taxon>
        <taxon>Bacillati</taxon>
        <taxon>Actinomycetota</taxon>
        <taxon>Actinomycetes</taxon>
        <taxon>Micrococcales</taxon>
        <taxon>Intrasporangiaceae</taxon>
        <taxon>Intrasporangium</taxon>
    </lineage>
</organism>
<proteinExistence type="predicted"/>
<dbReference type="InterPro" id="IPR006059">
    <property type="entry name" value="SBP"/>
</dbReference>
<dbReference type="AlphaFoldDB" id="W9GMI9"/>